<evidence type="ECO:0000256" key="1">
    <source>
        <dbReference type="SAM" id="MobiDB-lite"/>
    </source>
</evidence>
<dbReference type="EMBL" id="CDOL01000279">
    <property type="protein sequence ID" value="CEN54378.1"/>
    <property type="molecule type" value="Genomic_DNA"/>
</dbReference>
<dbReference type="OrthoDB" id="9792152at2"/>
<dbReference type="STRING" id="1848903.CCAND38_830002"/>
<gene>
    <name evidence="2" type="ORF">CCAND93_860001</name>
</gene>
<dbReference type="RefSeq" id="WP_156127677.1">
    <property type="nucleotide sequence ID" value="NZ_CDOL01000279.1"/>
</dbReference>
<evidence type="ECO:0000313" key="3">
    <source>
        <dbReference type="Proteomes" id="UP000038200"/>
    </source>
</evidence>
<dbReference type="GO" id="GO:0008237">
    <property type="term" value="F:metallopeptidase activity"/>
    <property type="evidence" value="ECO:0007669"/>
    <property type="project" value="InterPro"/>
</dbReference>
<dbReference type="Pfam" id="PF13585">
    <property type="entry name" value="CHU_C"/>
    <property type="match status" value="1"/>
</dbReference>
<organism evidence="2 3">
    <name type="scientific">Capnocytophaga canis</name>
    <dbReference type="NCBI Taxonomy" id="1848903"/>
    <lineage>
        <taxon>Bacteria</taxon>
        <taxon>Pseudomonadati</taxon>
        <taxon>Bacteroidota</taxon>
        <taxon>Flavobacteriia</taxon>
        <taxon>Flavobacteriales</taxon>
        <taxon>Flavobacteriaceae</taxon>
        <taxon>Capnocytophaga</taxon>
    </lineage>
</organism>
<dbReference type="Pfam" id="PF13582">
    <property type="entry name" value="Reprolysin_3"/>
    <property type="match status" value="1"/>
</dbReference>
<proteinExistence type="predicted"/>
<evidence type="ECO:0000313" key="2">
    <source>
        <dbReference type="EMBL" id="CEN54378.1"/>
    </source>
</evidence>
<reference evidence="2 3" key="1">
    <citation type="submission" date="2015-01" db="EMBL/GenBank/DDBJ databases">
        <authorList>
            <person name="Xiang T."/>
            <person name="Song Y."/>
            <person name="Huang L."/>
            <person name="Wang B."/>
            <person name="Wu P."/>
        </authorList>
    </citation>
    <scope>NUCLEOTIDE SEQUENCE [LARGE SCALE GENOMIC DNA]</scope>
    <source>
        <strain evidence="2 3">CcD93</strain>
    </source>
</reference>
<name>A0A0B7IWM3_9FLAO</name>
<evidence type="ECO:0008006" key="4">
    <source>
        <dbReference type="Google" id="ProtNLM"/>
    </source>
</evidence>
<dbReference type="Gene3D" id="3.40.390.10">
    <property type="entry name" value="Collagenase (Catalytic Domain)"/>
    <property type="match status" value="1"/>
</dbReference>
<accession>A0A0B7IWM3</accession>
<dbReference type="SUPFAM" id="SSF55486">
    <property type="entry name" value="Metalloproteases ('zincins'), catalytic domain"/>
    <property type="match status" value="1"/>
</dbReference>
<feature type="region of interest" description="Disordered" evidence="1">
    <location>
        <begin position="1532"/>
        <end position="1552"/>
    </location>
</feature>
<dbReference type="InterPro" id="IPR024079">
    <property type="entry name" value="MetalloPept_cat_dom_sf"/>
</dbReference>
<protein>
    <recommendedName>
        <fullName evidence="4">Peptidase M12B domain-containing protein</fullName>
    </recommendedName>
</protein>
<dbReference type="Proteomes" id="UP000038200">
    <property type="component" value="Unassembled WGS sequence"/>
</dbReference>
<sequence>MKYIGCLLIFMIVFGQSVFSQEQFKISLKVEQVRQEFSKGGKVSWAVPISQGKTLSVVWQERPNSLAGIQTFIGYKEDELIGVLSIDATSVSGNFNYDGNTYKITSEKRKVVVTKGDENQTECGVCCGENHNHTTQRPSSPDTENNKCAPDANGFLDNHCLDNIQIYTDGVLRIYRLALLINYSQFQNHFKKDKQEVRRFWAATEAFANELYVRAVAVKFTIVDDEALIRDTPEKEILKNYRYGHQMLQNQRSTQAMNEVIASDKYDVGLIVTFLPRVNGQAAMEAAHSAHTKADGVIGRPAPSTVAHELGHMFGADHTFATGQDSGKVEPERGRSIMGYGHNFPRDFFTLYSVHSIRRGLTHSSVYFSDKERTQKVMLARGENPIYGIKTSNRRPVIDASKLKKKYVIPQNTYFQFRINASDPDNDKLIYAAHQTDIRLRTNPSNALYYSAKPSYNNVIRFQKEYKKDGTIDHFFSTQGIYRFWLAASDGILGQEALTNETHATHYDMVKTDVEVKNGTPFVITSDLKKTYSAGEQVELRWNVDKSIFGANSKVRILLSDDFGQTFKHIIVSETDNNGTFTFTIPHIKVTKKGNRGNGLIKIEVLDHIAYALSDYNPSNGGFEITPSAITFENLPEPTIYVKEKDIPENYSITAVTTCSDKAVNLKYTDEKKENFIKRTFSATDNCQNQVSFVQHIFIEEDVLPLQFVGVLPQDKVYHCEATFDKTLPNVQVVGGKSPTIELTQTRMESDYHINYILKRTWRVTDPVAKPIEHTQLVFVYDNTSPILVTNPQDIIVNNESEAYNYVETPPVAFDNCGNKLQWRRPISPDYKFGSNGLESVSVIWEARDGTFNPVRVTQKIIVDKNATDIYFQNLPADMQLSCKDGIPQVVDLKVVNCSSAQVSHTQTEKIEGGKKIITRIYKAEGCGKIISATQRITITDDEAPTFIGKLPENISVANSADVPPLVDLSATDNCFQSCSQRKIVITTETNSRDQEYYNSWKVVGDENCIKTVQVTKNRTQSADGKIITDTWIATDEFGNTQTYSRTIKVASPDVPKAIAFANFPADLNLSCGKDKPQAESKLQVSNCDGTTEISVTHTDTETGDCKTGKTIVRTYTATVCGQTISQKQTITIAGDNEAPVFSGELPKDISITENQEVPTQVNLTATDNCSAVQIAKSQENKVENGNKVIIYRWTATDACGNETKHSQTITITPTPEITFINFPADVNLSCGKYKPQVESKLQVSNCNGTTEISVTHTDTETGDCKTGKTIVRTYTATVCGQTISQKQTITIAGDNEAPIFSEELPKDISITENQAVPTQMNLTATDNCSAVQVTKSQENKVENGNKIIIYRWTATDTCGNETKHSQTITITPTPEITFINFPADVNLSCGKDKPQVESKLQVSNCDGTTEISVTHTDTETGDCKTGKTIVRTYTATVCGQTISQKQTITIAGDNEVPVFSGELPKDISINENQEVPTQETLTATDNCSEKVQVTKSQEERQENGNKIIIYKWEASDECGNKVLHEQKVTIRKTSQPTPPSGGVQPPTGTEPTQEIIVYNGVSTESGSENYLKFEPIENYKNLQIEIFNELGQKVYESKNYQKNGEVFRGYANVKGVFRKGKRLPTGTYFYVFKYQTITGESNTKQGYLYVR</sequence>